<protein>
    <submittedName>
        <fullName evidence="2">Uncharacterized protein</fullName>
    </submittedName>
</protein>
<evidence type="ECO:0000313" key="2">
    <source>
        <dbReference type="EMBL" id="RSL32558.1"/>
    </source>
</evidence>
<accession>A0A3R9WSD5</accession>
<reference evidence="2 3" key="1">
    <citation type="submission" date="2018-10" db="EMBL/GenBank/DDBJ databases">
        <title>Draft genome sequence of Bacillus salarius IM0101, isolated from a hypersaline soil in Inner Mongolia, China.</title>
        <authorList>
            <person name="Yamprayoonswat W."/>
            <person name="Boonvisut S."/>
            <person name="Jumpathong W."/>
            <person name="Sittihan S."/>
            <person name="Ruangsuj P."/>
            <person name="Wanthongcharoen S."/>
            <person name="Thongpramul N."/>
            <person name="Pimmason S."/>
            <person name="Yu B."/>
            <person name="Yasawong M."/>
        </authorList>
    </citation>
    <scope>NUCLEOTIDE SEQUENCE [LARGE SCALE GENOMIC DNA]</scope>
    <source>
        <strain evidence="2 3">IM0101</strain>
    </source>
</reference>
<name>A0A3R9WSD5_9BACI</name>
<comment type="caution">
    <text evidence="2">The sequence shown here is derived from an EMBL/GenBank/DDBJ whole genome shotgun (WGS) entry which is preliminary data.</text>
</comment>
<evidence type="ECO:0000313" key="3">
    <source>
        <dbReference type="Proteomes" id="UP000275076"/>
    </source>
</evidence>
<keyword evidence="1" id="KW-0812">Transmembrane</keyword>
<organism evidence="2 3">
    <name type="scientific">Salibacterium salarium</name>
    <dbReference type="NCBI Taxonomy" id="284579"/>
    <lineage>
        <taxon>Bacteria</taxon>
        <taxon>Bacillati</taxon>
        <taxon>Bacillota</taxon>
        <taxon>Bacilli</taxon>
        <taxon>Bacillales</taxon>
        <taxon>Bacillaceae</taxon>
    </lineage>
</organism>
<keyword evidence="3" id="KW-1185">Reference proteome</keyword>
<feature type="transmembrane region" description="Helical" evidence="1">
    <location>
        <begin position="63"/>
        <end position="82"/>
    </location>
</feature>
<dbReference type="AlphaFoldDB" id="A0A3R9WSD5"/>
<dbReference type="RefSeq" id="WP_125556769.1">
    <property type="nucleotide sequence ID" value="NZ_RBVX01000014.1"/>
</dbReference>
<dbReference type="Proteomes" id="UP000275076">
    <property type="component" value="Unassembled WGS sequence"/>
</dbReference>
<dbReference type="OrthoDB" id="2991597at2"/>
<gene>
    <name evidence="2" type="ORF">D7Z54_15510</name>
</gene>
<dbReference type="EMBL" id="RBVX01000014">
    <property type="protein sequence ID" value="RSL32558.1"/>
    <property type="molecule type" value="Genomic_DNA"/>
</dbReference>
<sequence length="83" mass="9219">MSRGNIYDLCCRYEGRTVRLSCRDGRTHVGIITRVDRKHVWLRPVGNRGAFGYGFYGGYGHGYGIPFALGAITGVALASAFFW</sequence>
<keyword evidence="1" id="KW-0472">Membrane</keyword>
<proteinExistence type="predicted"/>
<evidence type="ECO:0000256" key="1">
    <source>
        <dbReference type="SAM" id="Phobius"/>
    </source>
</evidence>
<keyword evidence="1" id="KW-1133">Transmembrane helix</keyword>